<gene>
    <name evidence="3" type="ORF">DWV67_08270</name>
</gene>
<feature type="region of interest" description="Disordered" evidence="1">
    <location>
        <begin position="409"/>
        <end position="428"/>
    </location>
</feature>
<comment type="caution">
    <text evidence="3">The sequence shown here is derived from an EMBL/GenBank/DDBJ whole genome shotgun (WGS) entry which is preliminary data.</text>
</comment>
<proteinExistence type="predicted"/>
<keyword evidence="2" id="KW-0812">Transmembrane</keyword>
<protein>
    <recommendedName>
        <fullName evidence="5">Sporulation protein YqfD</fullName>
    </recommendedName>
</protein>
<evidence type="ECO:0000256" key="1">
    <source>
        <dbReference type="SAM" id="MobiDB-lite"/>
    </source>
</evidence>
<evidence type="ECO:0000256" key="2">
    <source>
        <dbReference type="SAM" id="Phobius"/>
    </source>
</evidence>
<feature type="compositionally biased region" description="Acidic residues" evidence="1">
    <location>
        <begin position="418"/>
        <end position="428"/>
    </location>
</feature>
<name>A0A395XLR4_9FIRM</name>
<dbReference type="Proteomes" id="UP000266376">
    <property type="component" value="Unassembled WGS sequence"/>
</dbReference>
<dbReference type="AlphaFoldDB" id="A0A395XLR4"/>
<evidence type="ECO:0000313" key="3">
    <source>
        <dbReference type="EMBL" id="RGW53345.1"/>
    </source>
</evidence>
<dbReference type="InterPro" id="IPR010690">
    <property type="entry name" value="YqfD"/>
</dbReference>
<evidence type="ECO:0008006" key="5">
    <source>
        <dbReference type="Google" id="ProtNLM"/>
    </source>
</evidence>
<sequence length="428" mass="49878">MLLKIYQYIRGYVRIRITGHRMERFINACNYRKIKIWDLSASDGSYEMNLWVKDFKKLRHISHKTSTKITIVKKYGLPFYLFDHRRRKLFFAGIFAATVLLLIMSDYIWDIEILGTHTQTEEVIRTFLKENHVNTGIRRGNIDCDRIVKDIRKGFDDIIWVSASIEGTRLIIQIKENEDAKIDNKTDNKTDIKEDIYPNSDTGMDLVSDCTGTIVRIITRKGIPMVREGTSVNPGDILVSGQIPILNDAKEITGYESCHSDADIFIQTQIHYENTLPRKYIKKTSVKFPRLFYLYFRIGKYRLSPFFIWSPYEHYSKSTMESRLKLLDHFYLPVYIGVVGLTPYKPVMKKYTDQQLQDKLNRYFLRYCEDLDKKGVEIIQNDVKIDTGSKEGAISGTLTIICNTGQSRQSEIPQLPNDPEEQIEQLGE</sequence>
<dbReference type="EMBL" id="QSAJ01000017">
    <property type="protein sequence ID" value="RGW53345.1"/>
    <property type="molecule type" value="Genomic_DNA"/>
</dbReference>
<feature type="transmembrane region" description="Helical" evidence="2">
    <location>
        <begin position="89"/>
        <end position="109"/>
    </location>
</feature>
<organism evidence="3 4">
    <name type="scientific">Dorea formicigenerans</name>
    <dbReference type="NCBI Taxonomy" id="39486"/>
    <lineage>
        <taxon>Bacteria</taxon>
        <taxon>Bacillati</taxon>
        <taxon>Bacillota</taxon>
        <taxon>Clostridia</taxon>
        <taxon>Lachnospirales</taxon>
        <taxon>Lachnospiraceae</taxon>
        <taxon>Dorea</taxon>
    </lineage>
</organism>
<keyword evidence="2" id="KW-0472">Membrane</keyword>
<keyword evidence="2" id="KW-1133">Transmembrane helix</keyword>
<dbReference type="Pfam" id="PF06898">
    <property type="entry name" value="YqfD"/>
    <property type="match status" value="1"/>
</dbReference>
<accession>A0A395XLR4</accession>
<evidence type="ECO:0000313" key="4">
    <source>
        <dbReference type="Proteomes" id="UP000266376"/>
    </source>
</evidence>
<reference evidence="3 4" key="1">
    <citation type="submission" date="2018-08" db="EMBL/GenBank/DDBJ databases">
        <title>A genome reference for cultivated species of the human gut microbiota.</title>
        <authorList>
            <person name="Zou Y."/>
            <person name="Xue W."/>
            <person name="Luo G."/>
        </authorList>
    </citation>
    <scope>NUCLEOTIDE SEQUENCE [LARGE SCALE GENOMIC DNA]</scope>
    <source>
        <strain evidence="3 4">AF12-11</strain>
    </source>
</reference>